<keyword evidence="1" id="KW-0472">Membrane</keyword>
<organism evidence="2">
    <name type="scientific">Cacopsylla melanoneura</name>
    <dbReference type="NCBI Taxonomy" id="428564"/>
    <lineage>
        <taxon>Eukaryota</taxon>
        <taxon>Metazoa</taxon>
        <taxon>Ecdysozoa</taxon>
        <taxon>Arthropoda</taxon>
        <taxon>Hexapoda</taxon>
        <taxon>Insecta</taxon>
        <taxon>Pterygota</taxon>
        <taxon>Neoptera</taxon>
        <taxon>Paraneoptera</taxon>
        <taxon>Hemiptera</taxon>
        <taxon>Sternorrhyncha</taxon>
        <taxon>Psylloidea</taxon>
        <taxon>Psyllidae</taxon>
        <taxon>Psyllinae</taxon>
        <taxon>Cacopsylla</taxon>
    </lineage>
</organism>
<proteinExistence type="predicted"/>
<name>A0A8D9E4F6_9HEMI</name>
<protein>
    <submittedName>
        <fullName evidence="2">Uncharacterized protein</fullName>
    </submittedName>
</protein>
<dbReference type="AlphaFoldDB" id="A0A8D9E4F6"/>
<evidence type="ECO:0000256" key="1">
    <source>
        <dbReference type="SAM" id="Phobius"/>
    </source>
</evidence>
<keyword evidence="1" id="KW-0812">Transmembrane</keyword>
<sequence length="123" mass="13759">MGSLLLYGAGVYSSVSLYWQFTIVWGRRVLINQSILAVYSCTAHACTHQSDYIGSLLLYGACVYSSISLYWQFTPVQLMRVLINPTILAVYSCTGQACTRQSIGLYLCTRVCNHPWPTGNHHD</sequence>
<reference evidence="2" key="1">
    <citation type="submission" date="2021-05" db="EMBL/GenBank/DDBJ databases">
        <authorList>
            <person name="Alioto T."/>
            <person name="Alioto T."/>
            <person name="Gomez Garrido J."/>
        </authorList>
    </citation>
    <scope>NUCLEOTIDE SEQUENCE</scope>
</reference>
<dbReference type="EMBL" id="HBUF01410789">
    <property type="protein sequence ID" value="CAG6739004.1"/>
    <property type="molecule type" value="Transcribed_RNA"/>
</dbReference>
<feature type="transmembrane region" description="Helical" evidence="1">
    <location>
        <begin position="6"/>
        <end position="26"/>
    </location>
</feature>
<dbReference type="EMBL" id="HBUF01410785">
    <property type="protein sequence ID" value="CAG6739002.1"/>
    <property type="molecule type" value="Transcribed_RNA"/>
</dbReference>
<dbReference type="EMBL" id="HBUF01410787">
    <property type="protein sequence ID" value="CAG6739003.1"/>
    <property type="molecule type" value="Transcribed_RNA"/>
</dbReference>
<evidence type="ECO:0000313" key="2">
    <source>
        <dbReference type="EMBL" id="CAG6739004.1"/>
    </source>
</evidence>
<keyword evidence="1" id="KW-1133">Transmembrane helix</keyword>
<accession>A0A8D9E4F6</accession>